<dbReference type="InterPro" id="IPR036737">
    <property type="entry name" value="OmpA-like_sf"/>
</dbReference>
<evidence type="ECO:0000256" key="3">
    <source>
        <dbReference type="SAM" id="SignalP"/>
    </source>
</evidence>
<keyword evidence="1" id="KW-0472">Membrane</keyword>
<evidence type="ECO:0000313" key="5">
    <source>
        <dbReference type="EMBL" id="QRN52245.1"/>
    </source>
</evidence>
<dbReference type="PANTHER" id="PTHR30329">
    <property type="entry name" value="STATOR ELEMENT OF FLAGELLAR MOTOR COMPLEX"/>
    <property type="match status" value="1"/>
</dbReference>
<evidence type="ECO:0000256" key="1">
    <source>
        <dbReference type="PROSITE-ProRule" id="PRU00473"/>
    </source>
</evidence>
<feature type="region of interest" description="Disordered" evidence="2">
    <location>
        <begin position="121"/>
        <end position="158"/>
    </location>
</feature>
<feature type="domain" description="OmpA-like" evidence="4">
    <location>
        <begin position="39"/>
        <end position="154"/>
    </location>
</feature>
<dbReference type="PANTHER" id="PTHR30329:SF21">
    <property type="entry name" value="LIPOPROTEIN YIAD-RELATED"/>
    <property type="match status" value="1"/>
</dbReference>
<reference evidence="5 6" key="1">
    <citation type="submission" date="2020-10" db="EMBL/GenBank/DDBJ databases">
        <title>Phylogeny of dyella-like bacteria.</title>
        <authorList>
            <person name="Fu J."/>
        </authorList>
    </citation>
    <scope>NUCLEOTIDE SEQUENCE [LARGE SCALE GENOMIC DNA]</scope>
    <source>
        <strain evidence="5 6">DHOB09</strain>
    </source>
</reference>
<dbReference type="PROSITE" id="PS51123">
    <property type="entry name" value="OMPA_2"/>
    <property type="match status" value="1"/>
</dbReference>
<proteinExistence type="predicted"/>
<dbReference type="InterPro" id="IPR050330">
    <property type="entry name" value="Bact_OuterMem_StrucFunc"/>
</dbReference>
<dbReference type="InterPro" id="IPR006665">
    <property type="entry name" value="OmpA-like"/>
</dbReference>
<evidence type="ECO:0000256" key="2">
    <source>
        <dbReference type="SAM" id="MobiDB-lite"/>
    </source>
</evidence>
<accession>A0ABX7GPS1</accession>
<dbReference type="SUPFAM" id="SSF103088">
    <property type="entry name" value="OmpA-like"/>
    <property type="match status" value="1"/>
</dbReference>
<gene>
    <name evidence="5" type="ORF">ISN74_12170</name>
</gene>
<dbReference type="EMBL" id="CP064030">
    <property type="protein sequence ID" value="QRN52245.1"/>
    <property type="molecule type" value="Genomic_DNA"/>
</dbReference>
<feature type="signal peptide" evidence="3">
    <location>
        <begin position="1"/>
        <end position="26"/>
    </location>
</feature>
<name>A0ABX7GPS1_9GAMM</name>
<sequence length="158" mass="17031">MKSRSTRLINATLPLLAALVSAHVYATDLDFKGVFFKEGLPGTGGDLAGSTVMFEDYVLPVLNDDSAAFLRLKSDAKVRIVGFTDSQECVGDACKALSLRRAQLVNAWLLAHGFPADRLLAPEGHGSSEPIDNNAKAEGRQRNRRVEFQIIGPPPGQP</sequence>
<dbReference type="Gene3D" id="3.30.1330.60">
    <property type="entry name" value="OmpA-like domain"/>
    <property type="match status" value="1"/>
</dbReference>
<keyword evidence="6" id="KW-1185">Reference proteome</keyword>
<dbReference type="CDD" id="cd07185">
    <property type="entry name" value="OmpA_C-like"/>
    <property type="match status" value="1"/>
</dbReference>
<protein>
    <submittedName>
        <fullName evidence="5">OmpA family protein</fullName>
    </submittedName>
</protein>
<dbReference type="RefSeq" id="WP_188801000.1">
    <property type="nucleotide sequence ID" value="NZ_BMIZ01000003.1"/>
</dbReference>
<feature type="compositionally biased region" description="Basic and acidic residues" evidence="2">
    <location>
        <begin position="135"/>
        <end position="147"/>
    </location>
</feature>
<organism evidence="5 6">
    <name type="scientific">Dyella caseinilytica</name>
    <dbReference type="NCBI Taxonomy" id="1849581"/>
    <lineage>
        <taxon>Bacteria</taxon>
        <taxon>Pseudomonadati</taxon>
        <taxon>Pseudomonadota</taxon>
        <taxon>Gammaproteobacteria</taxon>
        <taxon>Lysobacterales</taxon>
        <taxon>Rhodanobacteraceae</taxon>
        <taxon>Dyella</taxon>
    </lineage>
</organism>
<evidence type="ECO:0000259" key="4">
    <source>
        <dbReference type="PROSITE" id="PS51123"/>
    </source>
</evidence>
<evidence type="ECO:0000313" key="6">
    <source>
        <dbReference type="Proteomes" id="UP000663181"/>
    </source>
</evidence>
<keyword evidence="3" id="KW-0732">Signal</keyword>
<feature type="chain" id="PRO_5046169668" evidence="3">
    <location>
        <begin position="27"/>
        <end position="158"/>
    </location>
</feature>
<dbReference type="Proteomes" id="UP000663181">
    <property type="component" value="Chromosome"/>
</dbReference>
<dbReference type="Pfam" id="PF00691">
    <property type="entry name" value="OmpA"/>
    <property type="match status" value="1"/>
</dbReference>